<name>A0A2J6QSD2_HYAVF</name>
<keyword evidence="3" id="KW-1185">Reference proteome</keyword>
<keyword evidence="1" id="KW-0732">Signal</keyword>
<accession>A0A2J6QSD2</accession>
<evidence type="ECO:0000313" key="2">
    <source>
        <dbReference type="EMBL" id="PMD29178.1"/>
    </source>
</evidence>
<sequence>MKLVAVLMLVSITMALPSFSSFQTWLASFQQPLMNLIDNPLRRSTIPQFILDARHPWIIANQRKLERLPNAEVFLCSIPDTKSDEAKEKETTLFGEQLEIPPDLFDKLEIDNNRAGVSRPGWPNAFERLSEMKRCQRALNQVKTLEVNIYVHSGKYSDWYLASLEPLQPPEQLLTLFGDVLESMTSLATLRWGIGKEDTHFFEEAFKSRNLTLPSVKHLAPGPFSEYLVGMCPNLERLESGGGFMWYHGHMPDNRDWRLLFIQSAVSAPKLKRFAMVGANAGWTPPLVSEVVKSMPQIESIGLFGSLGERSHYTGYDTGDSGKLKAILDVVNELTNLTHLDLPGSSDLGVGFNGGPGCGNVYFGKEGRKYRRQVTREGAEATEKGGEIVVANMSHLKSFTIGGTCANITRYEGRMANVTWPWTGRMEEWLLEVVPEIPDHEYIKYGRM</sequence>
<evidence type="ECO:0000256" key="1">
    <source>
        <dbReference type="SAM" id="SignalP"/>
    </source>
</evidence>
<reference evidence="2 3" key="1">
    <citation type="submission" date="2016-04" db="EMBL/GenBank/DDBJ databases">
        <title>A degradative enzymes factory behind the ericoid mycorrhizal symbiosis.</title>
        <authorList>
            <consortium name="DOE Joint Genome Institute"/>
            <person name="Martino E."/>
            <person name="Morin E."/>
            <person name="Grelet G."/>
            <person name="Kuo A."/>
            <person name="Kohler A."/>
            <person name="Daghino S."/>
            <person name="Barry K."/>
            <person name="Choi C."/>
            <person name="Cichocki N."/>
            <person name="Clum A."/>
            <person name="Copeland A."/>
            <person name="Hainaut M."/>
            <person name="Haridas S."/>
            <person name="Labutti K."/>
            <person name="Lindquist E."/>
            <person name="Lipzen A."/>
            <person name="Khouja H.-R."/>
            <person name="Murat C."/>
            <person name="Ohm R."/>
            <person name="Olson A."/>
            <person name="Spatafora J."/>
            <person name="Veneault-Fourrey C."/>
            <person name="Henrissat B."/>
            <person name="Grigoriev I."/>
            <person name="Martin F."/>
            <person name="Perotto S."/>
        </authorList>
    </citation>
    <scope>NUCLEOTIDE SEQUENCE [LARGE SCALE GENOMIC DNA]</scope>
    <source>
        <strain evidence="2 3">F</strain>
    </source>
</reference>
<dbReference type="AlphaFoldDB" id="A0A2J6QSD2"/>
<proteinExistence type="predicted"/>
<protein>
    <recommendedName>
        <fullName evidence="4">Glycoside hydrolase family 79 protein</fullName>
    </recommendedName>
</protein>
<evidence type="ECO:0000313" key="3">
    <source>
        <dbReference type="Proteomes" id="UP000235786"/>
    </source>
</evidence>
<dbReference type="Proteomes" id="UP000235786">
    <property type="component" value="Unassembled WGS sequence"/>
</dbReference>
<feature type="chain" id="PRO_5014390271" description="Glycoside hydrolase family 79 protein" evidence="1">
    <location>
        <begin position="16"/>
        <end position="448"/>
    </location>
</feature>
<gene>
    <name evidence="2" type="ORF">L207DRAFT_475626</name>
</gene>
<dbReference type="OrthoDB" id="3636801at2759"/>
<organism evidence="2 3">
    <name type="scientific">Hyaloscypha variabilis (strain UAMH 11265 / GT02V1 / F)</name>
    <name type="common">Meliniomyces variabilis</name>
    <dbReference type="NCBI Taxonomy" id="1149755"/>
    <lineage>
        <taxon>Eukaryota</taxon>
        <taxon>Fungi</taxon>
        <taxon>Dikarya</taxon>
        <taxon>Ascomycota</taxon>
        <taxon>Pezizomycotina</taxon>
        <taxon>Leotiomycetes</taxon>
        <taxon>Helotiales</taxon>
        <taxon>Hyaloscyphaceae</taxon>
        <taxon>Hyaloscypha</taxon>
        <taxon>Hyaloscypha variabilis</taxon>
    </lineage>
</organism>
<feature type="signal peptide" evidence="1">
    <location>
        <begin position="1"/>
        <end position="15"/>
    </location>
</feature>
<evidence type="ECO:0008006" key="4">
    <source>
        <dbReference type="Google" id="ProtNLM"/>
    </source>
</evidence>
<dbReference type="EMBL" id="KZ613977">
    <property type="protein sequence ID" value="PMD29178.1"/>
    <property type="molecule type" value="Genomic_DNA"/>
</dbReference>